<name>R7MX92_MEGEL</name>
<comment type="caution">
    <text evidence="1">The sequence shown here is derived from an EMBL/GenBank/DDBJ whole genome shotgun (WGS) entry which is preliminary data.</text>
</comment>
<reference evidence="1" key="1">
    <citation type="submission" date="2012-11" db="EMBL/GenBank/DDBJ databases">
        <title>Dependencies among metagenomic species, viruses, plasmids and units of genetic variation.</title>
        <authorList>
            <person name="Nielsen H.B."/>
            <person name="Almeida M."/>
            <person name="Juncker A.S."/>
            <person name="Rasmussen S."/>
            <person name="Li J."/>
            <person name="Sunagawa S."/>
            <person name="Plichta D."/>
            <person name="Gautier L."/>
            <person name="Le Chatelier E."/>
            <person name="Peletier E."/>
            <person name="Bonde I."/>
            <person name="Nielsen T."/>
            <person name="Manichanh C."/>
            <person name="Arumugam M."/>
            <person name="Batto J."/>
            <person name="Santos M.B.Q.D."/>
            <person name="Blom N."/>
            <person name="Borruel N."/>
            <person name="Burgdorf K.S."/>
            <person name="Boumezbeur F."/>
            <person name="Casellas F."/>
            <person name="Dore J."/>
            <person name="Guarner F."/>
            <person name="Hansen T."/>
            <person name="Hildebrand F."/>
            <person name="Kaas R.S."/>
            <person name="Kennedy S."/>
            <person name="Kristiansen K."/>
            <person name="Kultima J.R."/>
            <person name="Leonard P."/>
            <person name="Levenez F."/>
            <person name="Lund O."/>
            <person name="Moumen B."/>
            <person name="Le Paslier D."/>
            <person name="Pons N."/>
            <person name="Pedersen O."/>
            <person name="Prifti E."/>
            <person name="Qin J."/>
            <person name="Raes J."/>
            <person name="Tap J."/>
            <person name="Tims S."/>
            <person name="Ussery D.W."/>
            <person name="Yamada T."/>
            <person name="MetaHit consortium"/>
            <person name="Renault P."/>
            <person name="Sicheritz-Ponten T."/>
            <person name="Bork P."/>
            <person name="Wang J."/>
            <person name="Brunak S."/>
            <person name="Ehrlich S.D."/>
        </authorList>
    </citation>
    <scope>NUCLEOTIDE SEQUENCE [LARGE SCALE GENOMIC DNA]</scope>
</reference>
<evidence type="ECO:0000313" key="1">
    <source>
        <dbReference type="EMBL" id="CDF04438.1"/>
    </source>
</evidence>
<protein>
    <submittedName>
        <fullName evidence="1">Uncharacterized protein</fullName>
    </submittedName>
</protein>
<gene>
    <name evidence="1" type="ORF">BN715_00798</name>
</gene>
<sequence>MLKIKGMDIYYIRGDDDSFSVQPTTADGTAITGYTGTFSVKRTYDDTDYVLQIAMDGAVVDLSHEKTQGLTYGDYVWDVQLVLGDGTHQTIGPGKFHLLPDVTT</sequence>
<dbReference type="Proteomes" id="UP000017908">
    <property type="component" value="Unassembled WGS sequence"/>
</dbReference>
<evidence type="ECO:0000313" key="2">
    <source>
        <dbReference type="Proteomes" id="UP000017908"/>
    </source>
</evidence>
<proteinExistence type="predicted"/>
<organism evidence="1 2">
    <name type="scientific">Megasphaera elsdenii CAG:570</name>
    <dbReference type="NCBI Taxonomy" id="1263087"/>
    <lineage>
        <taxon>Bacteria</taxon>
        <taxon>Bacillati</taxon>
        <taxon>Bacillota</taxon>
        <taxon>Negativicutes</taxon>
        <taxon>Veillonellales</taxon>
        <taxon>Veillonellaceae</taxon>
        <taxon>Megasphaera</taxon>
    </lineage>
</organism>
<accession>R7MX92</accession>
<dbReference type="EMBL" id="CBKE010000076">
    <property type="protein sequence ID" value="CDF04438.1"/>
    <property type="molecule type" value="Genomic_DNA"/>
</dbReference>
<dbReference type="AlphaFoldDB" id="R7MX92"/>